<evidence type="ECO:0000313" key="2">
    <source>
        <dbReference type="Proteomes" id="UP000269883"/>
    </source>
</evidence>
<sequence>MATQNTEIPLASPAGVLIDDNSEDFTMNNWKPVTVVMEREEETLEFSKLNTALQLLNKLGLGVNDALIIRGDELLTPDRRIHTGDDIVVRTVVSRG</sequence>
<protein>
    <recommendedName>
        <fullName evidence="3">Thiamine biosynthesis protein ThiS</fullName>
    </recommendedName>
</protein>
<dbReference type="KEGG" id="dfl:DFE_1673"/>
<name>A0A2Z6AYS7_9BACT</name>
<dbReference type="SUPFAM" id="SSF54285">
    <property type="entry name" value="MoaD/ThiS"/>
    <property type="match status" value="1"/>
</dbReference>
<dbReference type="Gene3D" id="3.10.20.30">
    <property type="match status" value="1"/>
</dbReference>
<reference evidence="1 2" key="1">
    <citation type="journal article" date="2018" name="Sci. Adv.">
        <title>Multi-heme cytochromes provide a pathway for survival in energy-limited environments.</title>
        <authorList>
            <person name="Deng X."/>
            <person name="Dohmae N."/>
            <person name="Nealson K.H."/>
            <person name="Hashimoto K."/>
            <person name="Okamoto A."/>
        </authorList>
    </citation>
    <scope>NUCLEOTIDE SEQUENCE [LARGE SCALE GENOMIC DNA]</scope>
    <source>
        <strain evidence="1 2">IS5</strain>
    </source>
</reference>
<evidence type="ECO:0008006" key="3">
    <source>
        <dbReference type="Google" id="ProtNLM"/>
    </source>
</evidence>
<dbReference type="InterPro" id="IPR016155">
    <property type="entry name" value="Mopterin_synth/thiamin_S_b"/>
</dbReference>
<dbReference type="Proteomes" id="UP000269883">
    <property type="component" value="Chromosome"/>
</dbReference>
<dbReference type="RefSeq" id="WP_338031072.1">
    <property type="nucleotide sequence ID" value="NZ_AP017378.1"/>
</dbReference>
<gene>
    <name evidence="1" type="ORF">DFE_1673</name>
</gene>
<evidence type="ECO:0000313" key="1">
    <source>
        <dbReference type="EMBL" id="BBD08399.1"/>
    </source>
</evidence>
<dbReference type="EMBL" id="AP017378">
    <property type="protein sequence ID" value="BBD08399.1"/>
    <property type="molecule type" value="Genomic_DNA"/>
</dbReference>
<dbReference type="InterPro" id="IPR012675">
    <property type="entry name" value="Beta-grasp_dom_sf"/>
</dbReference>
<accession>A0A2Z6AYS7</accession>
<proteinExistence type="predicted"/>
<keyword evidence="2" id="KW-1185">Reference proteome</keyword>
<organism evidence="1 2">
    <name type="scientific">Desulfovibrio ferrophilus</name>
    <dbReference type="NCBI Taxonomy" id="241368"/>
    <lineage>
        <taxon>Bacteria</taxon>
        <taxon>Pseudomonadati</taxon>
        <taxon>Thermodesulfobacteriota</taxon>
        <taxon>Desulfovibrionia</taxon>
        <taxon>Desulfovibrionales</taxon>
        <taxon>Desulfovibrionaceae</taxon>
        <taxon>Desulfovibrio</taxon>
    </lineage>
</organism>
<dbReference type="AlphaFoldDB" id="A0A2Z6AYS7"/>